<feature type="transmembrane region" description="Helical" evidence="18">
    <location>
        <begin position="1191"/>
        <end position="1212"/>
    </location>
</feature>
<evidence type="ECO:0000256" key="6">
    <source>
        <dbReference type="ARBA" id="ARBA00022801"/>
    </source>
</evidence>
<feature type="transmembrane region" description="Helical" evidence="18">
    <location>
        <begin position="1411"/>
        <end position="1430"/>
    </location>
</feature>
<dbReference type="FunFam" id="3.30.830.10:FF:000036">
    <property type="entry name" value="Putative zinc metalloprotease"/>
    <property type="match status" value="1"/>
</dbReference>
<feature type="transmembrane region" description="Helical" evidence="18">
    <location>
        <begin position="1270"/>
        <end position="1290"/>
    </location>
</feature>
<feature type="domain" description="CAAX prenyl protease 1 N-terminal" evidence="22">
    <location>
        <begin position="1141"/>
        <end position="1325"/>
    </location>
</feature>
<evidence type="ECO:0000256" key="11">
    <source>
        <dbReference type="ARBA" id="ARBA00023136"/>
    </source>
</evidence>
<evidence type="ECO:0000256" key="16">
    <source>
        <dbReference type="PIRSR" id="PIRSR627057-2"/>
    </source>
</evidence>
<evidence type="ECO:0000256" key="9">
    <source>
        <dbReference type="ARBA" id="ARBA00022989"/>
    </source>
</evidence>
<evidence type="ECO:0000256" key="1">
    <source>
        <dbReference type="ARBA" id="ARBA00004477"/>
    </source>
</evidence>
<feature type="transmembrane region" description="Helical" evidence="18">
    <location>
        <begin position="1224"/>
        <end position="1249"/>
    </location>
</feature>
<reference evidence="24" key="1">
    <citation type="journal article" date="2014" name="Genome Announc.">
        <title>Draft genome sequence of the formaldehyde-resistant fungus Byssochlamys spectabilis No. 5 (anamorph Paecilomyces variotii No. 5) (NBRC109023).</title>
        <authorList>
            <person name="Oka T."/>
            <person name="Ekino K."/>
            <person name="Fukuda K."/>
            <person name="Nomura Y."/>
        </authorList>
    </citation>
    <scope>NUCLEOTIDE SEQUENCE [LARGE SCALE GENOMIC DNA]</scope>
    <source>
        <strain evidence="24">No. 5 / NBRC 109023</strain>
    </source>
</reference>
<dbReference type="Pfam" id="PF00675">
    <property type="entry name" value="Peptidase_M16"/>
    <property type="match status" value="1"/>
</dbReference>
<feature type="binding site" evidence="16">
    <location>
        <position position="1477"/>
    </location>
    <ligand>
        <name>Zn(2+)</name>
        <dbReference type="ChEBI" id="CHEBI:29105"/>
        <note>catalytic</note>
    </ligand>
</feature>
<feature type="transmembrane region" description="Helical" evidence="18">
    <location>
        <begin position="1296"/>
        <end position="1323"/>
    </location>
</feature>
<sequence length="1557" mass="175466">MPAPDYRSHFKLLQKFRPEYSPSEFTQYESERTGMRVVVIDQKGPKVTGYFTLATEIHDDSGAPHTLEHLCFMGSRNYRYKGFLDKLATRAYSNTNAWTATDHTAYTLDTAGWAGFSQILPVYLEHVIAPTLTDEGCYTEVHHIDGTGHDAGVVYSEMQGVQNNAAELMDLRARRLLYPEGVGFRYETGGMMEQLRVLTAERIRQFHRDMYQPKNLCLIITGEVDHEDMLQTLDKFEDSILDIIPSPQAPFKRPWIESRQAPALTQSIVETVEFPEDDESSGEIEIRFLGPDCTDPVQTGAVNVALLYLAGSSASLLENVLVEKEQVASAVYYSTEDHPSIEIRFTLTSVATEKLVQVEKRFFDVLKEAMEKELDMKYLHECIDRQKRSWKFATESSATSFAEYAISDFLFGKRDGSTMLDVATLKEYDTLEKWTEKDWRNFIKKWIADAPHVSILGVPSAKLSEKLKNEEEARVATQKQQLGEDGLKKLADKLAKAQAENDKEIPQDTLAKFKIPPTDSIHFVETTTARAGAALKDGRPNNRIQKLVDSDDSDSPLFIHFEHIPSSFVQLSVLISAESVPVELRPLLAVYIEAFFGLPVFRNGQVIDFEQVVVGLERDTVGYSMEGARSLGNSEMLRISFQVEAEKYSTAINWLRELVWDSIFDIDRLKAITSRLLADVPDSKRSGDDMLAAVHVMVHYAPESIVRAKSTLVKARYLKRIKKLLAIQPELVVSRMEEIRKSLFRSENFRVLVIADIEKLDKPVSSWKPFAEKLEATSSLRPVTNRRALLSKAGNNLGKLSYIVPMPTIDSSFAYATARGLDSYDHPKLPALLVAFAYMNAVEGPLWVAVRGTGLAYGTSFAYNIDTGFVHFDVYRSPNAHKAFDASKKIVGDHASGATPFDHMMLEGAISSIVVSFANEQATIANAAQGSFIQQVIRNLPSDYKEKILKKVSAIKVEEINEALKTIIMPLFSPKTSNIVITCAPIMEKTIKGGMESSGYKPEVQPLKYFEDDYGLKVGDDEDEDDDDDDDDDEEYETGSEEDDDDDWLLFRSTNKPLCPNTGLHAQGATISSHLSEKQTVLTRQLSNDDFESVVASRRSEMYILEQLARLLDRPLFPWKSVLVGFSLGQFILEGLLSLRQYKVLQKTKPPKVLEAEVSQKVFDQSQAYGRAKAKFGFVSGLYGQIQNLAFIYYDALPKIWGLTGLCLARYFPARFQGEISHTLLFFFAFNIITTLLSLPVSYYNTFVLEEKFGFNKQTVKLWVTDMLKGQLLGIVLGGPIMSAVLKIVQKTGNSFFYYLWLFGIFVQIFAITIYPIVILPLFNKLSPLEPGELKTGVENLAKKLNFPLQELHVIDGSKRSAHSNAYFYGLPWKKHIVIYDTLIEKSEPKEVVAVLGHELGHWSLSHTTKLFGIAQFHMFYIFALFSVFVNNKSLYQAFGFHDEYPIMIGFLLFSDALAPMDAVVKLLMNILSRKFEFEADAFAVNLGYSQELARSLLKLQIQNLSTMDADWMYASYHYSHPILPERLAALGWKGGKVTSAKSEDSEKPVKAADREL</sequence>
<dbReference type="CDD" id="cd07343">
    <property type="entry name" value="M48A_Zmpste24p_like"/>
    <property type="match status" value="1"/>
</dbReference>
<dbReference type="eggNOG" id="KOG2719">
    <property type="taxonomic scope" value="Eukaryota"/>
</dbReference>
<feature type="binding site" evidence="16">
    <location>
        <position position="1402"/>
    </location>
    <ligand>
        <name>Zn(2+)</name>
        <dbReference type="ChEBI" id="CHEBI:29105"/>
        <note>catalytic</note>
    </ligand>
</feature>
<dbReference type="EC" id="3.4.24.84" evidence="2"/>
<evidence type="ECO:0000256" key="18">
    <source>
        <dbReference type="SAM" id="Phobius"/>
    </source>
</evidence>
<dbReference type="HOGENOM" id="CLU_246095_0_0_1"/>
<dbReference type="SUPFAM" id="SSF63411">
    <property type="entry name" value="LuxS/MPP-like metallohydrolase"/>
    <property type="match status" value="4"/>
</dbReference>
<evidence type="ECO:0000256" key="12">
    <source>
        <dbReference type="ARBA" id="ARBA00044456"/>
    </source>
</evidence>
<feature type="domain" description="Peptidase M16 C-terminal" evidence="21">
    <location>
        <begin position="198"/>
        <end position="383"/>
    </location>
</feature>
<dbReference type="Proteomes" id="UP000018001">
    <property type="component" value="Unassembled WGS sequence"/>
</dbReference>
<keyword evidence="7" id="KW-0256">Endoplasmic reticulum</keyword>
<evidence type="ECO:0000256" key="10">
    <source>
        <dbReference type="ARBA" id="ARBA00023049"/>
    </source>
</evidence>
<feature type="region of interest" description="Disordered" evidence="17">
    <location>
        <begin position="1015"/>
        <end position="1047"/>
    </location>
</feature>
<dbReference type="FunFam" id="3.30.830.10:FF:000031">
    <property type="entry name" value="Putative zinc metalloprotease"/>
    <property type="match status" value="1"/>
</dbReference>
<dbReference type="Pfam" id="PF01435">
    <property type="entry name" value="Peptidase_M48"/>
    <property type="match status" value="1"/>
</dbReference>
<keyword evidence="8 16" id="KW-0862">Zinc</keyword>
<feature type="active site" evidence="15">
    <location>
        <position position="1399"/>
    </location>
</feature>
<evidence type="ECO:0000256" key="5">
    <source>
        <dbReference type="ARBA" id="ARBA00022723"/>
    </source>
</evidence>
<keyword evidence="4 18" id="KW-0812">Transmembrane</keyword>
<dbReference type="InterPro" id="IPR011249">
    <property type="entry name" value="Metalloenz_LuxS/M16"/>
</dbReference>
<dbReference type="GO" id="GO:0046872">
    <property type="term" value="F:metal ion binding"/>
    <property type="evidence" value="ECO:0007669"/>
    <property type="project" value="UniProtKB-KW"/>
</dbReference>
<keyword evidence="3" id="KW-0645">Protease</keyword>
<keyword evidence="24" id="KW-1185">Reference proteome</keyword>
<keyword evidence="9 18" id="KW-1133">Transmembrane helix</keyword>
<keyword evidence="10" id="KW-0482">Metalloprotease</keyword>
<dbReference type="FunCoup" id="V5FFP5">
    <property type="interactions" value="153"/>
</dbReference>
<dbReference type="PANTHER" id="PTHR43016:SF16">
    <property type="entry name" value="METALLOPROTEASE, PUTATIVE (AFU_ORTHOLOGUE AFUA_4G07610)-RELATED"/>
    <property type="match status" value="1"/>
</dbReference>
<dbReference type="InterPro" id="IPR032456">
    <property type="entry name" value="Peptidase_M48_N"/>
</dbReference>
<comment type="caution">
    <text evidence="23">The sequence shown here is derived from an EMBL/GenBank/DDBJ whole genome shotgun (WGS) entry which is preliminary data.</text>
</comment>
<dbReference type="Pfam" id="PF05193">
    <property type="entry name" value="Peptidase_M16_C"/>
    <property type="match status" value="1"/>
</dbReference>
<proteinExistence type="inferred from homology"/>
<evidence type="ECO:0000259" key="22">
    <source>
        <dbReference type="Pfam" id="PF16491"/>
    </source>
</evidence>
<feature type="binding site" evidence="16">
    <location>
        <position position="1398"/>
    </location>
    <ligand>
        <name>Zn(2+)</name>
        <dbReference type="ChEBI" id="CHEBI:29105"/>
        <note>catalytic</note>
    </ligand>
</feature>
<dbReference type="FunFam" id="3.30.2010.10:FF:000002">
    <property type="entry name" value="CAAX prenyl protease"/>
    <property type="match status" value="1"/>
</dbReference>
<dbReference type="Gene3D" id="3.30.830.10">
    <property type="entry name" value="Metalloenzyme, LuxS/M16 peptidase-like"/>
    <property type="match status" value="4"/>
</dbReference>
<keyword evidence="5 16" id="KW-0479">Metal-binding</keyword>
<comment type="cofactor">
    <cofactor evidence="16">
        <name>Zn(2+)</name>
        <dbReference type="ChEBI" id="CHEBI:29105"/>
    </cofactor>
    <text evidence="16">Binds 1 zinc ion per subunit.</text>
</comment>
<evidence type="ECO:0000256" key="4">
    <source>
        <dbReference type="ARBA" id="ARBA00022692"/>
    </source>
</evidence>
<dbReference type="FunFam" id="3.30.830.10:FF:000015">
    <property type="entry name" value="Putative zinc metalloprotease"/>
    <property type="match status" value="1"/>
</dbReference>
<dbReference type="FunFam" id="3.30.830.10:FF:000042">
    <property type="entry name" value="Zinc metalloprotease, putative"/>
    <property type="match status" value="1"/>
</dbReference>
<evidence type="ECO:0000259" key="19">
    <source>
        <dbReference type="Pfam" id="PF00675"/>
    </source>
</evidence>
<accession>V5FFP5</accession>
<name>V5FFP5_BYSSN</name>
<dbReference type="PANTHER" id="PTHR43016">
    <property type="entry name" value="PRESEQUENCE PROTEASE"/>
    <property type="match status" value="1"/>
</dbReference>
<keyword evidence="11 18" id="KW-0472">Membrane</keyword>
<dbReference type="InParanoid" id="V5FFP5"/>
<evidence type="ECO:0000256" key="7">
    <source>
        <dbReference type="ARBA" id="ARBA00022824"/>
    </source>
</evidence>
<evidence type="ECO:0000313" key="23">
    <source>
        <dbReference type="EMBL" id="GAD96409.1"/>
    </source>
</evidence>
<comment type="similarity">
    <text evidence="13">Belongs to the peptidase M48A family.</text>
</comment>
<comment type="subcellular location">
    <subcellularLocation>
        <location evidence="1">Endoplasmic reticulum membrane</location>
        <topology evidence="1">Multi-pass membrane protein</topology>
    </subcellularLocation>
</comment>
<dbReference type="InterPro" id="IPR011765">
    <property type="entry name" value="Pept_M16_N"/>
</dbReference>
<protein>
    <recommendedName>
        <fullName evidence="2">Ste24 endopeptidase</fullName>
        <ecNumber evidence="2">3.4.24.84</ecNumber>
    </recommendedName>
    <alternativeName>
        <fullName evidence="14">Prenyl protein-specific endoprotease 1</fullName>
    </alternativeName>
</protein>
<dbReference type="GO" id="GO:0005789">
    <property type="term" value="C:endoplasmic reticulum membrane"/>
    <property type="evidence" value="ECO:0007669"/>
    <property type="project" value="UniProtKB-SubCell"/>
</dbReference>
<comment type="catalytic activity">
    <reaction evidence="12">
        <text>Hydrolyzes the peptide bond -P2-(S-farnesyl or geranylgeranyl)C-P1'-P2'-P3'-COOH where P1' and P2' are amino acids with aliphatic side chains and P3' is any C-terminal residue.</text>
        <dbReference type="EC" id="3.4.24.84"/>
    </reaction>
</comment>
<dbReference type="InterPro" id="IPR027057">
    <property type="entry name" value="CAXX_Prtase_1"/>
</dbReference>
<feature type="compositionally biased region" description="Acidic residues" evidence="17">
    <location>
        <begin position="1020"/>
        <end position="1047"/>
    </location>
</feature>
<evidence type="ECO:0000256" key="17">
    <source>
        <dbReference type="SAM" id="MobiDB-lite"/>
    </source>
</evidence>
<evidence type="ECO:0000256" key="3">
    <source>
        <dbReference type="ARBA" id="ARBA00022670"/>
    </source>
</evidence>
<dbReference type="GO" id="GO:0071586">
    <property type="term" value="P:CAAX-box protein processing"/>
    <property type="evidence" value="ECO:0007669"/>
    <property type="project" value="InterPro"/>
</dbReference>
<dbReference type="Pfam" id="PF16491">
    <property type="entry name" value="Peptidase_M48_N"/>
    <property type="match status" value="1"/>
</dbReference>
<evidence type="ECO:0000259" key="20">
    <source>
        <dbReference type="Pfam" id="PF01435"/>
    </source>
</evidence>
<gene>
    <name evidence="23" type="ORF">PVAR5_5063</name>
</gene>
<keyword evidence="6" id="KW-0378">Hydrolase</keyword>
<evidence type="ECO:0000256" key="14">
    <source>
        <dbReference type="ARBA" id="ARBA00083451"/>
    </source>
</evidence>
<dbReference type="OrthoDB" id="4953at2759"/>
<dbReference type="GO" id="GO:0004222">
    <property type="term" value="F:metalloendopeptidase activity"/>
    <property type="evidence" value="ECO:0007669"/>
    <property type="project" value="InterPro"/>
</dbReference>
<evidence type="ECO:0000256" key="2">
    <source>
        <dbReference type="ARBA" id="ARBA00012336"/>
    </source>
</evidence>
<feature type="domain" description="Peptidase M48" evidence="20">
    <location>
        <begin position="1329"/>
        <end position="1531"/>
    </location>
</feature>
<dbReference type="eggNOG" id="KOG0961">
    <property type="taxonomic scope" value="Eukaryota"/>
</dbReference>
<evidence type="ECO:0000256" key="8">
    <source>
        <dbReference type="ARBA" id="ARBA00022833"/>
    </source>
</evidence>
<evidence type="ECO:0000256" key="13">
    <source>
        <dbReference type="ARBA" id="ARBA00060927"/>
    </source>
</evidence>
<evidence type="ECO:0000259" key="21">
    <source>
        <dbReference type="Pfam" id="PF05193"/>
    </source>
</evidence>
<feature type="domain" description="Peptidase M16 N-terminal" evidence="19">
    <location>
        <begin position="58"/>
        <end position="139"/>
    </location>
</feature>
<feature type="active site" description="Proton donor" evidence="15">
    <location>
        <position position="1481"/>
    </location>
</feature>
<dbReference type="InterPro" id="IPR007863">
    <property type="entry name" value="Peptidase_M16_C"/>
</dbReference>
<evidence type="ECO:0000313" key="24">
    <source>
        <dbReference type="Proteomes" id="UP000018001"/>
    </source>
</evidence>
<dbReference type="Gene3D" id="3.30.2010.10">
    <property type="entry name" value="Metalloproteases ('zincins'), catalytic domain"/>
    <property type="match status" value="1"/>
</dbReference>
<dbReference type="InterPro" id="IPR001915">
    <property type="entry name" value="Peptidase_M48"/>
</dbReference>
<dbReference type="EMBL" id="BAUL01000165">
    <property type="protein sequence ID" value="GAD96409.1"/>
    <property type="molecule type" value="Genomic_DNA"/>
</dbReference>
<organism evidence="23 24">
    <name type="scientific">Byssochlamys spectabilis (strain No. 5 / NBRC 109023)</name>
    <name type="common">Paecilomyces variotii</name>
    <dbReference type="NCBI Taxonomy" id="1356009"/>
    <lineage>
        <taxon>Eukaryota</taxon>
        <taxon>Fungi</taxon>
        <taxon>Dikarya</taxon>
        <taxon>Ascomycota</taxon>
        <taxon>Pezizomycotina</taxon>
        <taxon>Eurotiomycetes</taxon>
        <taxon>Eurotiomycetidae</taxon>
        <taxon>Eurotiales</taxon>
        <taxon>Thermoascaceae</taxon>
        <taxon>Paecilomyces</taxon>
    </lineage>
</organism>
<evidence type="ECO:0000256" key="15">
    <source>
        <dbReference type="PIRSR" id="PIRSR627057-1"/>
    </source>
</evidence>